<name>A0A667HWY6_LYNCA</name>
<sequence length="60" mass="6717">LDSVNDVAVHFTSEDWQLLDVVQKKLYWVVMLETYSNLRSVGKDCGEPQSVAISFLTAGI</sequence>
<dbReference type="InterPro" id="IPR001909">
    <property type="entry name" value="KRAB"/>
</dbReference>
<dbReference type="PANTHER" id="PTHR23232">
    <property type="entry name" value="KRAB DOMAIN C2H2 ZINC FINGER"/>
    <property type="match status" value="1"/>
</dbReference>
<dbReference type="SUPFAM" id="SSF109640">
    <property type="entry name" value="KRAB domain (Kruppel-associated box)"/>
    <property type="match status" value="1"/>
</dbReference>
<evidence type="ECO:0000313" key="2">
    <source>
        <dbReference type="Ensembl" id="ENSLCNP00005031247.1"/>
    </source>
</evidence>
<evidence type="ECO:0000313" key="3">
    <source>
        <dbReference type="Proteomes" id="UP000472241"/>
    </source>
</evidence>
<dbReference type="Proteomes" id="UP000472241">
    <property type="component" value="Unplaced"/>
</dbReference>
<dbReference type="InterPro" id="IPR036051">
    <property type="entry name" value="KRAB_dom_sf"/>
</dbReference>
<keyword evidence="3" id="KW-1185">Reference proteome</keyword>
<dbReference type="AlphaFoldDB" id="A0A667HWY6"/>
<evidence type="ECO:0000259" key="1">
    <source>
        <dbReference type="PROSITE" id="PS50805"/>
    </source>
</evidence>
<dbReference type="InterPro" id="IPR050169">
    <property type="entry name" value="Krueppel_C2H2_ZnF"/>
</dbReference>
<dbReference type="Pfam" id="PF01352">
    <property type="entry name" value="KRAB"/>
    <property type="match status" value="1"/>
</dbReference>
<accession>A0A667HWY6</accession>
<protein>
    <recommendedName>
        <fullName evidence="1">KRAB domain-containing protein</fullName>
    </recommendedName>
</protein>
<reference evidence="2" key="2">
    <citation type="submission" date="2025-09" db="UniProtKB">
        <authorList>
            <consortium name="Ensembl"/>
        </authorList>
    </citation>
    <scope>IDENTIFICATION</scope>
</reference>
<organism evidence="2 3">
    <name type="scientific">Lynx canadensis</name>
    <name type="common">Canada lynx</name>
    <name type="synonym">Felis canadensis</name>
    <dbReference type="NCBI Taxonomy" id="61383"/>
    <lineage>
        <taxon>Eukaryota</taxon>
        <taxon>Metazoa</taxon>
        <taxon>Chordata</taxon>
        <taxon>Craniata</taxon>
        <taxon>Vertebrata</taxon>
        <taxon>Euteleostomi</taxon>
        <taxon>Mammalia</taxon>
        <taxon>Eutheria</taxon>
        <taxon>Laurasiatheria</taxon>
        <taxon>Carnivora</taxon>
        <taxon>Feliformia</taxon>
        <taxon>Felidae</taxon>
        <taxon>Felinae</taxon>
        <taxon>Lynx</taxon>
    </lineage>
</organism>
<dbReference type="GO" id="GO:0006355">
    <property type="term" value="P:regulation of DNA-templated transcription"/>
    <property type="evidence" value="ECO:0007669"/>
    <property type="project" value="InterPro"/>
</dbReference>
<reference evidence="2" key="1">
    <citation type="submission" date="2025-08" db="UniProtKB">
        <authorList>
            <consortium name="Ensembl"/>
        </authorList>
    </citation>
    <scope>IDENTIFICATION</scope>
</reference>
<proteinExistence type="predicted"/>
<dbReference type="Gene3D" id="6.10.140.140">
    <property type="match status" value="1"/>
</dbReference>
<dbReference type="CDD" id="cd07765">
    <property type="entry name" value="KRAB_A-box"/>
    <property type="match status" value="1"/>
</dbReference>
<dbReference type="Ensembl" id="ENSLCNT00005034888.1">
    <property type="protein sequence ID" value="ENSLCNP00005031247.1"/>
    <property type="gene ID" value="ENSLCNG00005020371.1"/>
</dbReference>
<dbReference type="PROSITE" id="PS50805">
    <property type="entry name" value="KRAB"/>
    <property type="match status" value="1"/>
</dbReference>
<dbReference type="PANTHER" id="PTHR23232:SF117">
    <property type="entry name" value="KRAB DOMAIN-CONTAINING PROTEIN"/>
    <property type="match status" value="1"/>
</dbReference>
<dbReference type="SMART" id="SM00349">
    <property type="entry name" value="KRAB"/>
    <property type="match status" value="1"/>
</dbReference>
<feature type="domain" description="KRAB" evidence="1">
    <location>
        <begin position="2"/>
        <end position="60"/>
    </location>
</feature>